<dbReference type="InterPro" id="IPR026444">
    <property type="entry name" value="Secre_tail"/>
</dbReference>
<evidence type="ECO:0000313" key="5">
    <source>
        <dbReference type="Proteomes" id="UP000236654"/>
    </source>
</evidence>
<evidence type="ECO:0000259" key="3">
    <source>
        <dbReference type="Pfam" id="PF18962"/>
    </source>
</evidence>
<dbReference type="AlphaFoldDB" id="A0A2I0R3Z8"/>
<dbReference type="Gene3D" id="2.60.120.1350">
    <property type="entry name" value="Protein of unknown function DUF4465"/>
    <property type="match status" value="1"/>
</dbReference>
<protein>
    <recommendedName>
        <fullName evidence="3">Secretion system C-terminal sorting domain-containing protein</fullName>
    </recommendedName>
</protein>
<keyword evidence="5" id="KW-1185">Reference proteome</keyword>
<dbReference type="EMBL" id="PJNI01000003">
    <property type="protein sequence ID" value="PKR81303.1"/>
    <property type="molecule type" value="Genomic_DNA"/>
</dbReference>
<sequence length="324" mass="35662">MKKLYFLASALLAVTTLKAQTTVDFEDLSLPAAVDTFYNGSDEAGGFTSGGVHFGNQYNTTYDSWTGFVYSNMTDNTTSGYMNQYSAYPASGVNGSEIYGIFNGGDTLNFPGTDNDLVSIQLTNTTYAYLSMRDGDSFSKAFGSTTDANGDTDGTNGEDFFFVRIYAHNGMDERIDSVDFYLADYRFTDNNDDYLIDTWTNVDLSNFGGVNYLTFDFHSSDVGQYGINTPTYFALDDIVYTNTSGIVQEKTNAIAVYPNPAHHIVKIENGQSGNYVIVNMQGQTVKTFKHTQETTLDISGLKTGVYFIQNTSLSNVSPQKLIVQ</sequence>
<evidence type="ECO:0000313" key="4">
    <source>
        <dbReference type="EMBL" id="PKR81303.1"/>
    </source>
</evidence>
<gene>
    <name evidence="4" type="ORF">CW751_04390</name>
</gene>
<dbReference type="NCBIfam" id="TIGR04183">
    <property type="entry name" value="Por_Secre_tail"/>
    <property type="match status" value="1"/>
</dbReference>
<dbReference type="Pfam" id="PF14717">
    <property type="entry name" value="DUF4465"/>
    <property type="match status" value="1"/>
</dbReference>
<feature type="signal peptide" evidence="2">
    <location>
        <begin position="1"/>
        <end position="19"/>
    </location>
</feature>
<comment type="caution">
    <text evidence="4">The sequence shown here is derived from an EMBL/GenBank/DDBJ whole genome shotgun (WGS) entry which is preliminary data.</text>
</comment>
<dbReference type="OrthoDB" id="975232at2"/>
<evidence type="ECO:0000256" key="2">
    <source>
        <dbReference type="SAM" id="SignalP"/>
    </source>
</evidence>
<proteinExistence type="predicted"/>
<dbReference type="Pfam" id="PF18962">
    <property type="entry name" value="Por_Secre_tail"/>
    <property type="match status" value="1"/>
</dbReference>
<reference evidence="4 5" key="1">
    <citation type="submission" date="2017-12" db="EMBL/GenBank/DDBJ databases">
        <title>The draft genome sequence of Brumimicrobium saltpan LHR20.</title>
        <authorList>
            <person name="Do Z.-J."/>
            <person name="Luo H.-R."/>
        </authorList>
    </citation>
    <scope>NUCLEOTIDE SEQUENCE [LARGE SCALE GENOMIC DNA]</scope>
    <source>
        <strain evidence="4 5">LHR20</strain>
    </source>
</reference>
<feature type="domain" description="Secretion system C-terminal sorting" evidence="3">
    <location>
        <begin position="256"/>
        <end position="323"/>
    </location>
</feature>
<dbReference type="InterPro" id="IPR027828">
    <property type="entry name" value="DUF4465"/>
</dbReference>
<feature type="chain" id="PRO_5014122356" description="Secretion system C-terminal sorting domain-containing protein" evidence="2">
    <location>
        <begin position="20"/>
        <end position="324"/>
    </location>
</feature>
<dbReference type="RefSeq" id="WP_101333783.1">
    <property type="nucleotide sequence ID" value="NZ_PJNI01000003.1"/>
</dbReference>
<dbReference type="Proteomes" id="UP000236654">
    <property type="component" value="Unassembled WGS sequence"/>
</dbReference>
<name>A0A2I0R3Z8_9FLAO</name>
<keyword evidence="1 2" id="KW-0732">Signal</keyword>
<organism evidence="4 5">
    <name type="scientific">Brumimicrobium salinarum</name>
    <dbReference type="NCBI Taxonomy" id="2058658"/>
    <lineage>
        <taxon>Bacteria</taxon>
        <taxon>Pseudomonadati</taxon>
        <taxon>Bacteroidota</taxon>
        <taxon>Flavobacteriia</taxon>
        <taxon>Flavobacteriales</taxon>
        <taxon>Crocinitomicaceae</taxon>
        <taxon>Brumimicrobium</taxon>
    </lineage>
</organism>
<accession>A0A2I0R3Z8</accession>
<evidence type="ECO:0000256" key="1">
    <source>
        <dbReference type="ARBA" id="ARBA00022729"/>
    </source>
</evidence>